<evidence type="ECO:0000256" key="1">
    <source>
        <dbReference type="SAM" id="MobiDB-lite"/>
    </source>
</evidence>
<feature type="region of interest" description="Disordered" evidence="1">
    <location>
        <begin position="28"/>
        <end position="76"/>
    </location>
</feature>
<accession>A0ABQ8U4B7</accession>
<sequence>MPYAPNDYRTDPHPPVDVFATGQGWAGWGRARRRGGHGTSQMFKARPKGRGQGARAEGGKRDQGAGWGGTVDPDPD</sequence>
<organism evidence="2 3">
    <name type="scientific">Paratrimastix pyriformis</name>
    <dbReference type="NCBI Taxonomy" id="342808"/>
    <lineage>
        <taxon>Eukaryota</taxon>
        <taxon>Metamonada</taxon>
        <taxon>Preaxostyla</taxon>
        <taxon>Paratrimastigidae</taxon>
        <taxon>Paratrimastix</taxon>
    </lineage>
</organism>
<gene>
    <name evidence="2" type="ORF">PAPYR_11998</name>
</gene>
<evidence type="ECO:0000313" key="3">
    <source>
        <dbReference type="Proteomes" id="UP001141327"/>
    </source>
</evidence>
<protein>
    <submittedName>
        <fullName evidence="2">Uncharacterized protein</fullName>
    </submittedName>
</protein>
<evidence type="ECO:0000313" key="2">
    <source>
        <dbReference type="EMBL" id="KAJ4453518.1"/>
    </source>
</evidence>
<proteinExistence type="predicted"/>
<name>A0ABQ8U4B7_9EUKA</name>
<comment type="caution">
    <text evidence="2">The sequence shown here is derived from an EMBL/GenBank/DDBJ whole genome shotgun (WGS) entry which is preliminary data.</text>
</comment>
<dbReference type="Proteomes" id="UP001141327">
    <property type="component" value="Unassembled WGS sequence"/>
</dbReference>
<keyword evidence="3" id="KW-1185">Reference proteome</keyword>
<reference evidence="2" key="1">
    <citation type="journal article" date="2022" name="bioRxiv">
        <title>Genomics of Preaxostyla Flagellates Illuminates Evolutionary Transitions and the Path Towards Mitochondrial Loss.</title>
        <authorList>
            <person name="Novak L.V.F."/>
            <person name="Treitli S.C."/>
            <person name="Pyrih J."/>
            <person name="Halakuc P."/>
            <person name="Pipaliya S.V."/>
            <person name="Vacek V."/>
            <person name="Brzon O."/>
            <person name="Soukal P."/>
            <person name="Eme L."/>
            <person name="Dacks J.B."/>
            <person name="Karnkowska A."/>
            <person name="Elias M."/>
            <person name="Hampl V."/>
        </authorList>
    </citation>
    <scope>NUCLEOTIDE SEQUENCE</scope>
    <source>
        <strain evidence="2">RCP-MX</strain>
    </source>
</reference>
<dbReference type="EMBL" id="JAPMOS010000252">
    <property type="protein sequence ID" value="KAJ4453518.1"/>
    <property type="molecule type" value="Genomic_DNA"/>
</dbReference>